<dbReference type="OrthoDB" id="9803706at2"/>
<gene>
    <name evidence="3" type="ORF">Pan181_30450</name>
</gene>
<dbReference type="AlphaFoldDB" id="A0A518AQ43"/>
<dbReference type="PROSITE" id="PS50989">
    <property type="entry name" value="COA_CT_CTER"/>
    <property type="match status" value="1"/>
</dbReference>
<keyword evidence="3" id="KW-0808">Transferase</keyword>
<dbReference type="Pfam" id="PF01039">
    <property type="entry name" value="Carboxyl_trans"/>
    <property type="match status" value="1"/>
</dbReference>
<dbReference type="InterPro" id="IPR034733">
    <property type="entry name" value="AcCoA_carboxyl_beta"/>
</dbReference>
<sequence>MSIQKKLLDDLKKRRKTAALGGGQERIDKRHAKGLMTARERLGIFFDENTFQEWGMHVDHACHDFGMEGKSLPGDGVVTGVGWVDGRPIAAYSHDATIGGGALGQRHAKKICDLMDYAIEGGMPVVGVNDSGGARIQEAVESLSGYGQVFYRNVQLSGAVPQIGVIAGNCAGGAAYSPALMDFLVMTRENANMFICGPGVIKGATGVDATMEEIGSAAANATLSGNVHFVADNDEHAMGLVRELLSYLPPNNLENPPHLYNDQINLDEDEAMNQIVPKDAKDTMDMYEVIERLLDPGQFLEVHKDFAQNLIIGFGRINGMVVGLVANQPMVKAGTLDIDASDKGARFIRFCNAFNIPLVTLVDVPGFLPGVSQEQGGIIRHGAKMLFAYSAATVPKITVITRKAYGGSYLAMCSSDLGADMVFAWPTAEIAVMGAEGAVNVLYRRELDAAEDRQALRAQFVEEYRDRFASPYMAASHGMITDVISPCQTRGVVSLALRNTLRKRETRPPKKHGLIPL</sequence>
<dbReference type="SUPFAM" id="SSF52096">
    <property type="entry name" value="ClpP/crotonase"/>
    <property type="match status" value="2"/>
</dbReference>
<dbReference type="PANTHER" id="PTHR43842:SF2">
    <property type="entry name" value="PROPIONYL-COA CARBOXYLASE BETA CHAIN, MITOCHONDRIAL"/>
    <property type="match status" value="1"/>
</dbReference>
<evidence type="ECO:0000313" key="4">
    <source>
        <dbReference type="Proteomes" id="UP000315750"/>
    </source>
</evidence>
<protein>
    <submittedName>
        <fullName evidence="3">Methylmalonyl-CoA carboxyltransferase 12S subunit</fullName>
        <ecNumber evidence="3">2.1.3.1</ecNumber>
    </submittedName>
</protein>
<dbReference type="PANTHER" id="PTHR43842">
    <property type="entry name" value="PROPIONYL-COA CARBOXYLASE BETA CHAIN"/>
    <property type="match status" value="1"/>
</dbReference>
<dbReference type="InterPro" id="IPR011763">
    <property type="entry name" value="COA_CT_C"/>
</dbReference>
<reference evidence="3 4" key="1">
    <citation type="submission" date="2019-02" db="EMBL/GenBank/DDBJ databases">
        <title>Deep-cultivation of Planctomycetes and their phenomic and genomic characterization uncovers novel biology.</title>
        <authorList>
            <person name="Wiegand S."/>
            <person name="Jogler M."/>
            <person name="Boedeker C."/>
            <person name="Pinto D."/>
            <person name="Vollmers J."/>
            <person name="Rivas-Marin E."/>
            <person name="Kohn T."/>
            <person name="Peeters S.H."/>
            <person name="Heuer A."/>
            <person name="Rast P."/>
            <person name="Oberbeckmann S."/>
            <person name="Bunk B."/>
            <person name="Jeske O."/>
            <person name="Meyerdierks A."/>
            <person name="Storesund J.E."/>
            <person name="Kallscheuer N."/>
            <person name="Luecker S."/>
            <person name="Lage O.M."/>
            <person name="Pohl T."/>
            <person name="Merkel B.J."/>
            <person name="Hornburger P."/>
            <person name="Mueller R.-W."/>
            <person name="Bruemmer F."/>
            <person name="Labrenz M."/>
            <person name="Spormann A.M."/>
            <person name="Op den Camp H."/>
            <person name="Overmann J."/>
            <person name="Amann R."/>
            <person name="Jetten M.S.M."/>
            <person name="Mascher T."/>
            <person name="Medema M.H."/>
            <person name="Devos D.P."/>
            <person name="Kaster A.-K."/>
            <person name="Ovreas L."/>
            <person name="Rohde M."/>
            <person name="Galperin M.Y."/>
            <person name="Jogler C."/>
        </authorList>
    </citation>
    <scope>NUCLEOTIDE SEQUENCE [LARGE SCALE GENOMIC DNA]</scope>
    <source>
        <strain evidence="3 4">Pan181</strain>
    </source>
</reference>
<dbReference type="RefSeq" id="WP_145247594.1">
    <property type="nucleotide sequence ID" value="NZ_CP036278.1"/>
</dbReference>
<dbReference type="PROSITE" id="PS50980">
    <property type="entry name" value="COA_CT_NTER"/>
    <property type="match status" value="1"/>
</dbReference>
<dbReference type="InterPro" id="IPR029045">
    <property type="entry name" value="ClpP/crotonase-like_dom_sf"/>
</dbReference>
<organism evidence="3 4">
    <name type="scientific">Aeoliella mucimassa</name>
    <dbReference type="NCBI Taxonomy" id="2527972"/>
    <lineage>
        <taxon>Bacteria</taxon>
        <taxon>Pseudomonadati</taxon>
        <taxon>Planctomycetota</taxon>
        <taxon>Planctomycetia</taxon>
        <taxon>Pirellulales</taxon>
        <taxon>Lacipirellulaceae</taxon>
        <taxon>Aeoliella</taxon>
    </lineage>
</organism>
<dbReference type="InterPro" id="IPR051047">
    <property type="entry name" value="AccD/PCCB"/>
</dbReference>
<dbReference type="KEGG" id="amuc:Pan181_30450"/>
<dbReference type="GO" id="GO:0047154">
    <property type="term" value="F:methylmalonyl-CoA carboxytransferase activity"/>
    <property type="evidence" value="ECO:0007669"/>
    <property type="project" value="UniProtKB-EC"/>
</dbReference>
<feature type="domain" description="CoA carboxyltransferase N-terminal" evidence="1">
    <location>
        <begin position="4"/>
        <end position="260"/>
    </location>
</feature>
<dbReference type="Proteomes" id="UP000315750">
    <property type="component" value="Chromosome"/>
</dbReference>
<dbReference type="Gene3D" id="3.90.226.10">
    <property type="entry name" value="2-enoyl-CoA Hydratase, Chain A, domain 1"/>
    <property type="match status" value="2"/>
</dbReference>
<feature type="domain" description="CoA carboxyltransferase C-terminal" evidence="2">
    <location>
        <begin position="267"/>
        <end position="511"/>
    </location>
</feature>
<proteinExistence type="predicted"/>
<evidence type="ECO:0000259" key="1">
    <source>
        <dbReference type="PROSITE" id="PS50980"/>
    </source>
</evidence>
<keyword evidence="4" id="KW-1185">Reference proteome</keyword>
<accession>A0A518AQ43</accession>
<dbReference type="GO" id="GO:0004658">
    <property type="term" value="F:propionyl-CoA carboxylase activity"/>
    <property type="evidence" value="ECO:0007669"/>
    <property type="project" value="TreeGrafter"/>
</dbReference>
<evidence type="ECO:0000313" key="3">
    <source>
        <dbReference type="EMBL" id="QDU56833.1"/>
    </source>
</evidence>
<dbReference type="EMBL" id="CP036278">
    <property type="protein sequence ID" value="QDU56833.1"/>
    <property type="molecule type" value="Genomic_DNA"/>
</dbReference>
<evidence type="ECO:0000259" key="2">
    <source>
        <dbReference type="PROSITE" id="PS50989"/>
    </source>
</evidence>
<dbReference type="InterPro" id="IPR011762">
    <property type="entry name" value="COA_CT_N"/>
</dbReference>
<dbReference type="GO" id="GO:0009317">
    <property type="term" value="C:acetyl-CoA carboxylase complex"/>
    <property type="evidence" value="ECO:0007669"/>
    <property type="project" value="TreeGrafter"/>
</dbReference>
<name>A0A518AQ43_9BACT</name>
<dbReference type="EC" id="2.1.3.1" evidence="3"/>